<evidence type="ECO:0000256" key="1">
    <source>
        <dbReference type="SAM" id="Phobius"/>
    </source>
</evidence>
<name>A0A6J4JM77_9CYAN</name>
<protein>
    <submittedName>
        <fullName evidence="2">Uncharacterized protein</fullName>
    </submittedName>
</protein>
<keyword evidence="1" id="KW-0472">Membrane</keyword>
<keyword evidence="1" id="KW-0812">Transmembrane</keyword>
<sequence>MLAFLIFIVRKPVTTLHKAFNMIPMYLIFLASALGSIFIFLRASQEILRLLAIGCAIFCSIFGFALAPWPIQLLIFLLILQMERLYPFHRAGEVPVTLSSPKQRR</sequence>
<feature type="transmembrane region" description="Helical" evidence="1">
    <location>
        <begin position="47"/>
        <end position="80"/>
    </location>
</feature>
<gene>
    <name evidence="2" type="ORF">AVDCRST_MAG92-3619</name>
</gene>
<accession>A0A6J4JM77</accession>
<proteinExistence type="predicted"/>
<keyword evidence="1" id="KW-1133">Transmembrane helix</keyword>
<reference evidence="2" key="1">
    <citation type="submission" date="2020-02" db="EMBL/GenBank/DDBJ databases">
        <authorList>
            <person name="Meier V. D."/>
        </authorList>
    </citation>
    <scope>NUCLEOTIDE SEQUENCE</scope>
    <source>
        <strain evidence="2">AVDCRST_MAG92</strain>
    </source>
</reference>
<dbReference type="EMBL" id="CADCTM010000618">
    <property type="protein sequence ID" value="CAA9282161.1"/>
    <property type="molecule type" value="Genomic_DNA"/>
</dbReference>
<organism evidence="2">
    <name type="scientific">uncultured Coleofasciculus sp</name>
    <dbReference type="NCBI Taxonomy" id="1267456"/>
    <lineage>
        <taxon>Bacteria</taxon>
        <taxon>Bacillati</taxon>
        <taxon>Cyanobacteriota</taxon>
        <taxon>Cyanophyceae</taxon>
        <taxon>Coleofasciculales</taxon>
        <taxon>Coleofasciculaceae</taxon>
        <taxon>Coleofasciculus</taxon>
        <taxon>environmental samples</taxon>
    </lineage>
</organism>
<feature type="transmembrane region" description="Helical" evidence="1">
    <location>
        <begin position="20"/>
        <end position="41"/>
    </location>
</feature>
<evidence type="ECO:0000313" key="2">
    <source>
        <dbReference type="EMBL" id="CAA9282161.1"/>
    </source>
</evidence>
<dbReference type="AlphaFoldDB" id="A0A6J4JM77"/>